<evidence type="ECO:0000256" key="8">
    <source>
        <dbReference type="ARBA" id="ARBA00047754"/>
    </source>
</evidence>
<dbReference type="PRINTS" id="PR01183">
    <property type="entry name" value="RIBORDTASEM1"/>
</dbReference>
<dbReference type="InterPro" id="IPR039718">
    <property type="entry name" value="Rrm1"/>
</dbReference>
<evidence type="ECO:0000256" key="6">
    <source>
        <dbReference type="ARBA" id="ARBA00023002"/>
    </source>
</evidence>
<dbReference type="InterPro" id="IPR013509">
    <property type="entry name" value="RNR_lsu_N"/>
</dbReference>
<evidence type="ECO:0000313" key="12">
    <source>
        <dbReference type="EMBL" id="MDQ0190809.1"/>
    </source>
</evidence>
<dbReference type="Pfam" id="PF02867">
    <property type="entry name" value="Ribonuc_red_lgC"/>
    <property type="match status" value="1"/>
</dbReference>
<evidence type="ECO:0000256" key="4">
    <source>
        <dbReference type="ARBA" id="ARBA00022741"/>
    </source>
</evidence>
<dbReference type="PANTHER" id="PTHR11573">
    <property type="entry name" value="RIBONUCLEOSIDE-DIPHOSPHATE REDUCTASE LARGE CHAIN"/>
    <property type="match status" value="1"/>
</dbReference>
<dbReference type="NCBIfam" id="TIGR02506">
    <property type="entry name" value="NrdE_NrdA"/>
    <property type="match status" value="1"/>
</dbReference>
<keyword evidence="6 10" id="KW-0560">Oxidoreductase</keyword>
<organism evidence="12 13">
    <name type="scientific">Alicyclobacillus cycloheptanicus</name>
    <dbReference type="NCBI Taxonomy" id="1457"/>
    <lineage>
        <taxon>Bacteria</taxon>
        <taxon>Bacillati</taxon>
        <taxon>Bacillota</taxon>
        <taxon>Bacilli</taxon>
        <taxon>Bacillales</taxon>
        <taxon>Alicyclobacillaceae</taxon>
        <taxon>Alicyclobacillus</taxon>
    </lineage>
</organism>
<dbReference type="Pfam" id="PF00317">
    <property type="entry name" value="Ribonuc_red_lgN"/>
    <property type="match status" value="1"/>
</dbReference>
<protein>
    <recommendedName>
        <fullName evidence="2 10">Ribonucleoside-diphosphate reductase</fullName>
        <ecNumber evidence="2 10">1.17.4.1</ecNumber>
    </recommendedName>
</protein>
<keyword evidence="4 9" id="KW-0547">Nucleotide-binding</keyword>
<dbReference type="InterPro" id="IPR013346">
    <property type="entry name" value="NrdE_NrdA_C"/>
</dbReference>
<dbReference type="InterPro" id="IPR000788">
    <property type="entry name" value="RNR_lg_C"/>
</dbReference>
<name>A0ABT9XKI9_9BACL</name>
<evidence type="ECO:0000256" key="2">
    <source>
        <dbReference type="ARBA" id="ARBA00012274"/>
    </source>
</evidence>
<dbReference type="CDD" id="cd01679">
    <property type="entry name" value="RNR_I"/>
    <property type="match status" value="1"/>
</dbReference>
<reference evidence="12 13" key="1">
    <citation type="submission" date="2023-07" db="EMBL/GenBank/DDBJ databases">
        <title>Genomic Encyclopedia of Type Strains, Phase IV (KMG-IV): sequencing the most valuable type-strain genomes for metagenomic binning, comparative biology and taxonomic classification.</title>
        <authorList>
            <person name="Goeker M."/>
        </authorList>
    </citation>
    <scope>NUCLEOTIDE SEQUENCE [LARGE SCALE GENOMIC DNA]</scope>
    <source>
        <strain evidence="12 13">DSM 4006</strain>
    </source>
</reference>
<sequence>MSVAEGLISPGLRGTVMVQKRSGRAERFDGEKLLRTIQRACEGVEGCTPDALAAALHLQVRDGISTQELMRLLIRVAAEKTSVEQPNWQFVAARLLLSDSYKEASRNRQYTEVGYGDFYTLIVRLEEMGRYGTYIRKAYTKQQIDELARYIRPERDLLLNYVGLKQLMDRYVIHGEHGETLELPQELFMGVAMHLAMREVDKVAKAKQFYDMLSKLEATVATPTLSNARKPFHQLSSCFIDMPEDDLISIYETDKAFARVSKFGGGMGIYVGKIRARGSAIQNHKGASGGVIPWVKNYNNTAVSCNQLGVRSGAAAIYLDVWHKDIQDFLQLRTNHGDERLKAHDIFPGVCIPDAFMRRVENREPWYLFCPHEVYQTMGFHLEDAFGEEFERRYQACVDCPALDKTEVPAIDLMKRIMQSAFETGTPFLFFRDTANRLNPNQHAGMIYCSNLCTEIIQNMKPMRMMEESTENGEVVVRYVPGDFVVCNLSSLNLGRCNTLPDIERTVASQMRGMDNVIDLNHYPVRQAQITNQKYRAVGLGVSGYHQYLAHKGIPWESEAHLKEVDWLFEWINFFAIKASMELAKERGPYALFEGSDWQTGAYFDVRGYRTKADGPDWDWLKAQVRTHGIRNGYLFAIAPTSSTSLIAGSTAGIDPVFARFFLEEKKNGVVPQTAPGLCPETFWYYKEAHAIDQTWSIRAAAVRQRHIDQSQSFNLYITPDIHVRDFLNLYLQAWRSGLKTVYYVRSRSVELEDCVACSS</sequence>
<keyword evidence="7 10" id="KW-0215">Deoxyribonucleotide synthesis</keyword>
<dbReference type="GO" id="GO:0004748">
    <property type="term" value="F:ribonucleoside-diphosphate reductase activity, thioredoxin disulfide as acceptor"/>
    <property type="evidence" value="ECO:0007669"/>
    <property type="project" value="UniProtKB-EC"/>
</dbReference>
<dbReference type="EC" id="1.17.4.1" evidence="2 10"/>
<proteinExistence type="inferred from homology"/>
<dbReference type="EMBL" id="JAUSTP010000024">
    <property type="protein sequence ID" value="MDQ0190809.1"/>
    <property type="molecule type" value="Genomic_DNA"/>
</dbReference>
<evidence type="ECO:0000259" key="11">
    <source>
        <dbReference type="PROSITE" id="PS51161"/>
    </source>
</evidence>
<comment type="catalytic activity">
    <reaction evidence="8 10">
        <text>a 2'-deoxyribonucleoside 5'-diphosphate + [thioredoxin]-disulfide + H2O = a ribonucleoside 5'-diphosphate + [thioredoxin]-dithiol</text>
        <dbReference type="Rhea" id="RHEA:23252"/>
        <dbReference type="Rhea" id="RHEA-COMP:10698"/>
        <dbReference type="Rhea" id="RHEA-COMP:10700"/>
        <dbReference type="ChEBI" id="CHEBI:15377"/>
        <dbReference type="ChEBI" id="CHEBI:29950"/>
        <dbReference type="ChEBI" id="CHEBI:50058"/>
        <dbReference type="ChEBI" id="CHEBI:57930"/>
        <dbReference type="ChEBI" id="CHEBI:73316"/>
        <dbReference type="EC" id="1.17.4.1"/>
    </reaction>
</comment>
<comment type="function">
    <text evidence="10">Provides the precursors necessary for DNA synthesis. Catalyzes the biosynthesis of deoxyribonucleotides from the corresponding ribonucleotides.</text>
</comment>
<evidence type="ECO:0000256" key="3">
    <source>
        <dbReference type="ARBA" id="ARBA00022533"/>
    </source>
</evidence>
<dbReference type="SUPFAM" id="SSF51998">
    <property type="entry name" value="PFL-like glycyl radical enzymes"/>
    <property type="match status" value="1"/>
</dbReference>
<dbReference type="InterPro" id="IPR008926">
    <property type="entry name" value="RNR_R1-su_N"/>
</dbReference>
<dbReference type="Gene3D" id="3.20.70.20">
    <property type="match status" value="1"/>
</dbReference>
<gene>
    <name evidence="12" type="ORF">J2S03_002676</name>
</gene>
<evidence type="ECO:0000256" key="9">
    <source>
        <dbReference type="PROSITE-ProRule" id="PRU00492"/>
    </source>
</evidence>
<dbReference type="Proteomes" id="UP001232973">
    <property type="component" value="Unassembled WGS sequence"/>
</dbReference>
<comment type="caution">
    <text evidence="12">The sequence shown here is derived from an EMBL/GenBank/DDBJ whole genome shotgun (WGS) entry which is preliminary data.</text>
</comment>
<evidence type="ECO:0000256" key="5">
    <source>
        <dbReference type="ARBA" id="ARBA00022840"/>
    </source>
</evidence>
<evidence type="ECO:0000313" key="13">
    <source>
        <dbReference type="Proteomes" id="UP001232973"/>
    </source>
</evidence>
<evidence type="ECO:0000256" key="1">
    <source>
        <dbReference type="ARBA" id="ARBA00010406"/>
    </source>
</evidence>
<evidence type="ECO:0000256" key="7">
    <source>
        <dbReference type="ARBA" id="ARBA00023116"/>
    </source>
</evidence>
<dbReference type="Pfam" id="PF03477">
    <property type="entry name" value="ATP-cone"/>
    <property type="match status" value="1"/>
</dbReference>
<dbReference type="PROSITE" id="PS51161">
    <property type="entry name" value="ATP_CONE"/>
    <property type="match status" value="1"/>
</dbReference>
<comment type="similarity">
    <text evidence="1 10">Belongs to the ribonucleoside diphosphate reductase large chain family.</text>
</comment>
<dbReference type="InterPro" id="IPR005144">
    <property type="entry name" value="ATP-cone_dom"/>
</dbReference>
<feature type="domain" description="ATP-cone" evidence="11">
    <location>
        <begin position="16"/>
        <end position="106"/>
    </location>
</feature>
<dbReference type="PANTHER" id="PTHR11573:SF6">
    <property type="entry name" value="RIBONUCLEOSIDE-DIPHOSPHATE REDUCTASE LARGE SUBUNIT"/>
    <property type="match status" value="1"/>
</dbReference>
<keyword evidence="3" id="KW-0021">Allosteric enzyme</keyword>
<keyword evidence="13" id="KW-1185">Reference proteome</keyword>
<dbReference type="SUPFAM" id="SSF48168">
    <property type="entry name" value="R1 subunit of ribonucleotide reductase, N-terminal domain"/>
    <property type="match status" value="1"/>
</dbReference>
<evidence type="ECO:0000256" key="10">
    <source>
        <dbReference type="RuleBase" id="RU003410"/>
    </source>
</evidence>
<accession>A0ABT9XKI9</accession>
<keyword evidence="5 9" id="KW-0067">ATP-binding</keyword>